<name>A0A9R1WZP0_LACSA</name>
<organism evidence="2 3">
    <name type="scientific">Lactuca sativa</name>
    <name type="common">Garden lettuce</name>
    <dbReference type="NCBI Taxonomy" id="4236"/>
    <lineage>
        <taxon>Eukaryota</taxon>
        <taxon>Viridiplantae</taxon>
        <taxon>Streptophyta</taxon>
        <taxon>Embryophyta</taxon>
        <taxon>Tracheophyta</taxon>
        <taxon>Spermatophyta</taxon>
        <taxon>Magnoliopsida</taxon>
        <taxon>eudicotyledons</taxon>
        <taxon>Gunneridae</taxon>
        <taxon>Pentapetalae</taxon>
        <taxon>asterids</taxon>
        <taxon>campanulids</taxon>
        <taxon>Asterales</taxon>
        <taxon>Asteraceae</taxon>
        <taxon>Cichorioideae</taxon>
        <taxon>Cichorieae</taxon>
        <taxon>Lactucinae</taxon>
        <taxon>Lactuca</taxon>
    </lineage>
</organism>
<dbReference type="Proteomes" id="UP000235145">
    <property type="component" value="Unassembled WGS sequence"/>
</dbReference>
<dbReference type="EMBL" id="NBSK02000007">
    <property type="protein sequence ID" value="KAJ0195145.1"/>
    <property type="molecule type" value="Genomic_DNA"/>
</dbReference>
<accession>A0A9R1WZP0</accession>
<feature type="domain" description="F-box" evidence="1">
    <location>
        <begin position="4"/>
        <end position="51"/>
    </location>
</feature>
<dbReference type="Gramene" id="rna-gnl|WGS:NBSK|LSAT_7X32121_mrna">
    <property type="protein sequence ID" value="cds-PLY74516.1"/>
    <property type="gene ID" value="gene-LSAT_7X32121"/>
</dbReference>
<proteinExistence type="predicted"/>
<dbReference type="SMART" id="SM00256">
    <property type="entry name" value="FBOX"/>
    <property type="match status" value="1"/>
</dbReference>
<gene>
    <name evidence="2" type="ORF">LSAT_V11C700354590</name>
</gene>
<reference evidence="2 3" key="1">
    <citation type="journal article" date="2017" name="Nat. Commun.">
        <title>Genome assembly with in vitro proximity ligation data and whole-genome triplication in lettuce.</title>
        <authorList>
            <person name="Reyes-Chin-Wo S."/>
            <person name="Wang Z."/>
            <person name="Yang X."/>
            <person name="Kozik A."/>
            <person name="Arikit S."/>
            <person name="Song C."/>
            <person name="Xia L."/>
            <person name="Froenicke L."/>
            <person name="Lavelle D.O."/>
            <person name="Truco M.J."/>
            <person name="Xia R."/>
            <person name="Zhu S."/>
            <person name="Xu C."/>
            <person name="Xu H."/>
            <person name="Xu X."/>
            <person name="Cox K."/>
            <person name="Korf I."/>
            <person name="Meyers B.C."/>
            <person name="Michelmore R.W."/>
        </authorList>
    </citation>
    <scope>NUCLEOTIDE SEQUENCE [LARGE SCALE GENOMIC DNA]</scope>
    <source>
        <strain evidence="3">cv. Salinas</strain>
        <tissue evidence="2">Seedlings</tissue>
    </source>
</reference>
<evidence type="ECO:0000259" key="1">
    <source>
        <dbReference type="PROSITE" id="PS50181"/>
    </source>
</evidence>
<dbReference type="InterPro" id="IPR032675">
    <property type="entry name" value="LRR_dom_sf"/>
</dbReference>
<evidence type="ECO:0000313" key="3">
    <source>
        <dbReference type="Proteomes" id="UP000235145"/>
    </source>
</evidence>
<dbReference type="CDD" id="cd22164">
    <property type="entry name" value="F-box_AtSKIP19-like"/>
    <property type="match status" value="1"/>
</dbReference>
<dbReference type="InterPro" id="IPR001810">
    <property type="entry name" value="F-box_dom"/>
</dbReference>
<dbReference type="PANTHER" id="PTHR38926">
    <property type="entry name" value="F-BOX DOMAIN CONTAINING PROTEIN, EXPRESSED"/>
    <property type="match status" value="1"/>
</dbReference>
<dbReference type="PANTHER" id="PTHR38926:SF2">
    <property type="entry name" value="F-BOX_LRR-REPEAT PROTEIN 21-RELATED"/>
    <property type="match status" value="1"/>
</dbReference>
<protein>
    <recommendedName>
        <fullName evidence="1">F-box domain-containing protein</fullName>
    </recommendedName>
</protein>
<evidence type="ECO:0000313" key="2">
    <source>
        <dbReference type="EMBL" id="KAJ0195145.1"/>
    </source>
</evidence>
<dbReference type="PROSITE" id="PS50181">
    <property type="entry name" value="FBOX"/>
    <property type="match status" value="1"/>
</dbReference>
<dbReference type="Pfam" id="PF00646">
    <property type="entry name" value="F-box"/>
    <property type="match status" value="1"/>
</dbReference>
<dbReference type="Gene3D" id="3.80.10.10">
    <property type="entry name" value="Ribonuclease Inhibitor"/>
    <property type="match status" value="1"/>
</dbReference>
<dbReference type="GO" id="GO:1905761">
    <property type="term" value="F:SCF ubiquitin ligase complex binding"/>
    <property type="evidence" value="ECO:0000318"/>
    <property type="project" value="GO_Central"/>
</dbReference>
<keyword evidence="3" id="KW-1185">Reference proteome</keyword>
<comment type="caution">
    <text evidence="2">The sequence shown here is derived from an EMBL/GenBank/DDBJ whole genome shotgun (WGS) entry which is preliminary data.</text>
</comment>
<dbReference type="SUPFAM" id="SSF81383">
    <property type="entry name" value="F-box domain"/>
    <property type="match status" value="1"/>
</dbReference>
<dbReference type="InterPro" id="IPR036047">
    <property type="entry name" value="F-box-like_dom_sf"/>
</dbReference>
<dbReference type="SUPFAM" id="SSF52047">
    <property type="entry name" value="RNI-like"/>
    <property type="match status" value="1"/>
</dbReference>
<sequence>MEGRPNWLKLPEELMANILQRLSYLEILNSASKVCTTWKKICKDPAMWKVIDMRKQVYRWSMNFDIETLITKLVDLSCGELIDFSVKGGFEIIPILDYAVQRSSKMKRLYIQSCDHDLVSGGFIWAIKKLPQLEEFHLSCTYPSAKEIELIGQNCPLLKSFAMNQYCQRPQNDDTALAIANNMPGLRHLQVIGNSMTKIGLQAILNGCPHLESLDLRMCYYLRLGGKFGKVCMERIRDLKRPHDSMENHELHQEYDECDIYDHMYSSGYSDVDDSSDNDFYQVKEVSEVNNASKERDYEYDYDYEYYCGYE</sequence>
<dbReference type="AlphaFoldDB" id="A0A9R1WZP0"/>